<proteinExistence type="predicted"/>
<evidence type="ECO:0000256" key="2">
    <source>
        <dbReference type="SAM" id="Phobius"/>
    </source>
</evidence>
<protein>
    <recommendedName>
        <fullName evidence="5">Histidine kinase</fullName>
    </recommendedName>
</protein>
<feature type="compositionally biased region" description="Low complexity" evidence="1">
    <location>
        <begin position="98"/>
        <end position="118"/>
    </location>
</feature>
<comment type="caution">
    <text evidence="3">The sequence shown here is derived from an EMBL/GenBank/DDBJ whole genome shotgun (WGS) entry which is preliminary data.</text>
</comment>
<dbReference type="Proteomes" id="UP001604002">
    <property type="component" value="Unassembled WGS sequence"/>
</dbReference>
<feature type="compositionally biased region" description="Acidic residues" evidence="1">
    <location>
        <begin position="77"/>
        <end position="97"/>
    </location>
</feature>
<feature type="compositionally biased region" description="Pro residues" evidence="1">
    <location>
        <begin position="122"/>
        <end position="131"/>
    </location>
</feature>
<dbReference type="EMBL" id="JBAFVH010000008">
    <property type="protein sequence ID" value="MFG1373450.1"/>
    <property type="molecule type" value="Genomic_DNA"/>
</dbReference>
<feature type="region of interest" description="Disordered" evidence="1">
    <location>
        <begin position="61"/>
        <end position="188"/>
    </location>
</feature>
<keyword evidence="2" id="KW-0812">Transmembrane</keyword>
<keyword evidence="2" id="KW-1133">Transmembrane helix</keyword>
<gene>
    <name evidence="3" type="ORF">V5F32_14850</name>
</gene>
<reference evidence="3 4" key="1">
    <citation type="submission" date="2024-02" db="EMBL/GenBank/DDBJ databases">
        <title>Expansion and revision of Xanthobacter and proposal of Roseixanthobacter gen. nov.</title>
        <authorList>
            <person name="Soltysiak M.P.M."/>
            <person name="Jalihal A."/>
            <person name="Ory A."/>
            <person name="Chrisophersen C."/>
            <person name="Lee A.D."/>
            <person name="Boulton J."/>
            <person name="Springer M."/>
        </authorList>
    </citation>
    <scope>NUCLEOTIDE SEQUENCE [LARGE SCALE GENOMIC DNA]</scope>
    <source>
        <strain evidence="3 4">23A</strain>
    </source>
</reference>
<evidence type="ECO:0000313" key="3">
    <source>
        <dbReference type="EMBL" id="MFG1373450.1"/>
    </source>
</evidence>
<evidence type="ECO:0000256" key="1">
    <source>
        <dbReference type="SAM" id="MobiDB-lite"/>
    </source>
</evidence>
<evidence type="ECO:0008006" key="5">
    <source>
        <dbReference type="Google" id="ProtNLM"/>
    </source>
</evidence>
<sequence length="463" mass="49562">MADYYPLLVRAISSLPQKTGEGRRAVYDRARTALMRQLRGVDPPLPEGEITRERMSLEEAIRRVEADYAQQDNSADAIDDEAEAAPEPREEPEDEPEAPAAPARPSAHTPPAAPPAARDQLRPPPAEPRAPAPETNGRAERRLPPRQRSEEEDDAEADSRPPVHGRGEVRSRIAAANGARHPANGERGPSWKKFALWLALALLVLGGIALAVVNRDLFLGGSAEQRAAQPAASGASSDQPKIADRVVRASGDAARRAPATPPRAGGGPARAVLLEETPGGAQPQVFEGTVVWKTETVNAGPGLPPDIGLRGDVVIPERKINMSFVLRRNTDQTLPASHTIEIGFKLPDDFPFGGVTNVDAVRMKPNQQALGTPLAGLAVRVNPTLFLVGLSEKSADRQRNVTLLQAYPWLDALITYTNNKKAVLAFEKGPAGEQAFNDAFSAWGELLQRPPAQPAPPATQNGG</sequence>
<dbReference type="RefSeq" id="WP_393993222.1">
    <property type="nucleotide sequence ID" value="NZ_JBAFVH010000008.1"/>
</dbReference>
<keyword evidence="4" id="KW-1185">Reference proteome</keyword>
<feature type="compositionally biased region" description="Basic and acidic residues" evidence="1">
    <location>
        <begin position="157"/>
        <end position="171"/>
    </location>
</feature>
<feature type="compositionally biased region" description="Basic and acidic residues" evidence="1">
    <location>
        <begin position="137"/>
        <end position="149"/>
    </location>
</feature>
<keyword evidence="2" id="KW-0472">Membrane</keyword>
<feature type="transmembrane region" description="Helical" evidence="2">
    <location>
        <begin position="194"/>
        <end position="213"/>
    </location>
</feature>
<name>A0ABW6ZXJ1_9HYPH</name>
<organism evidence="3 4">
    <name type="scientific">Xanthobacter oligotrophicus</name>
    <dbReference type="NCBI Taxonomy" id="2607286"/>
    <lineage>
        <taxon>Bacteria</taxon>
        <taxon>Pseudomonadati</taxon>
        <taxon>Pseudomonadota</taxon>
        <taxon>Alphaproteobacteria</taxon>
        <taxon>Hyphomicrobiales</taxon>
        <taxon>Xanthobacteraceae</taxon>
        <taxon>Xanthobacter</taxon>
    </lineage>
</organism>
<accession>A0ABW6ZXJ1</accession>
<evidence type="ECO:0000313" key="4">
    <source>
        <dbReference type="Proteomes" id="UP001604002"/>
    </source>
</evidence>